<evidence type="ECO:0000256" key="7">
    <source>
        <dbReference type="ARBA" id="ARBA00023004"/>
    </source>
</evidence>
<evidence type="ECO:0000256" key="3">
    <source>
        <dbReference type="ARBA" id="ARBA00022490"/>
    </source>
</evidence>
<evidence type="ECO:0000256" key="6">
    <source>
        <dbReference type="ARBA" id="ARBA00023002"/>
    </source>
</evidence>
<dbReference type="GO" id="GO:0020037">
    <property type="term" value="F:heme binding"/>
    <property type="evidence" value="ECO:0007669"/>
    <property type="project" value="InterPro"/>
</dbReference>
<evidence type="ECO:0000256" key="9">
    <source>
        <dbReference type="RuleBase" id="RU000461"/>
    </source>
</evidence>
<comment type="similarity">
    <text evidence="2 9">Belongs to the cytochrome P450 family.</text>
</comment>
<gene>
    <name evidence="10" type="ORF">SAMN05216215_1010164</name>
</gene>
<keyword evidence="3" id="KW-0963">Cytoplasm</keyword>
<dbReference type="GO" id="GO:0016705">
    <property type="term" value="F:oxidoreductase activity, acting on paired donors, with incorporation or reduction of molecular oxygen"/>
    <property type="evidence" value="ECO:0007669"/>
    <property type="project" value="InterPro"/>
</dbReference>
<dbReference type="OrthoDB" id="502624at2"/>
<evidence type="ECO:0000256" key="4">
    <source>
        <dbReference type="ARBA" id="ARBA00022617"/>
    </source>
</evidence>
<dbReference type="CDD" id="cd20625">
    <property type="entry name" value="CYP164-like"/>
    <property type="match status" value="1"/>
</dbReference>
<dbReference type="Proteomes" id="UP000199529">
    <property type="component" value="Unassembled WGS sequence"/>
</dbReference>
<dbReference type="GO" id="GO:0005737">
    <property type="term" value="C:cytoplasm"/>
    <property type="evidence" value="ECO:0007669"/>
    <property type="project" value="UniProtKB-SubCell"/>
</dbReference>
<evidence type="ECO:0000256" key="1">
    <source>
        <dbReference type="ARBA" id="ARBA00004496"/>
    </source>
</evidence>
<keyword evidence="5 9" id="KW-0479">Metal-binding</keyword>
<evidence type="ECO:0000313" key="11">
    <source>
        <dbReference type="Proteomes" id="UP000199529"/>
    </source>
</evidence>
<evidence type="ECO:0000256" key="5">
    <source>
        <dbReference type="ARBA" id="ARBA00022723"/>
    </source>
</evidence>
<dbReference type="PANTHER" id="PTHR46696:SF1">
    <property type="entry name" value="CYTOCHROME P450 YJIB-RELATED"/>
    <property type="match status" value="1"/>
</dbReference>
<dbReference type="RefSeq" id="WP_093265479.1">
    <property type="nucleotide sequence ID" value="NZ_FNOK01000010.1"/>
</dbReference>
<name>A0A1H3BEN1_9PSEU</name>
<keyword evidence="11" id="KW-1185">Reference proteome</keyword>
<evidence type="ECO:0000256" key="2">
    <source>
        <dbReference type="ARBA" id="ARBA00010617"/>
    </source>
</evidence>
<comment type="subcellular location">
    <subcellularLocation>
        <location evidence="1">Cytoplasm</location>
    </subcellularLocation>
</comment>
<dbReference type="GO" id="GO:0004497">
    <property type="term" value="F:monooxygenase activity"/>
    <property type="evidence" value="ECO:0007669"/>
    <property type="project" value="UniProtKB-KW"/>
</dbReference>
<dbReference type="PANTHER" id="PTHR46696">
    <property type="entry name" value="P450, PUTATIVE (EUROFUNG)-RELATED"/>
    <property type="match status" value="1"/>
</dbReference>
<evidence type="ECO:0008006" key="12">
    <source>
        <dbReference type="Google" id="ProtNLM"/>
    </source>
</evidence>
<dbReference type="InterPro" id="IPR017972">
    <property type="entry name" value="Cyt_P450_CS"/>
</dbReference>
<keyword evidence="8 9" id="KW-0503">Monooxygenase</keyword>
<dbReference type="SUPFAM" id="SSF48264">
    <property type="entry name" value="Cytochrome P450"/>
    <property type="match status" value="1"/>
</dbReference>
<proteinExistence type="inferred from homology"/>
<organism evidence="10 11">
    <name type="scientific">Saccharopolyspora shandongensis</name>
    <dbReference type="NCBI Taxonomy" id="418495"/>
    <lineage>
        <taxon>Bacteria</taxon>
        <taxon>Bacillati</taxon>
        <taxon>Actinomycetota</taxon>
        <taxon>Actinomycetes</taxon>
        <taxon>Pseudonocardiales</taxon>
        <taxon>Pseudonocardiaceae</taxon>
        <taxon>Saccharopolyspora</taxon>
    </lineage>
</organism>
<accession>A0A1H3BEN1</accession>
<dbReference type="PROSITE" id="PS00086">
    <property type="entry name" value="CYTOCHROME_P450"/>
    <property type="match status" value="1"/>
</dbReference>
<keyword evidence="4 9" id="KW-0349">Heme</keyword>
<reference evidence="11" key="1">
    <citation type="submission" date="2016-10" db="EMBL/GenBank/DDBJ databases">
        <authorList>
            <person name="Varghese N."/>
            <person name="Submissions S."/>
        </authorList>
    </citation>
    <scope>NUCLEOTIDE SEQUENCE [LARGE SCALE GENOMIC DNA]</scope>
    <source>
        <strain evidence="11">CGMCC 4.3530</strain>
    </source>
</reference>
<dbReference type="PRINTS" id="PR00359">
    <property type="entry name" value="BP450"/>
</dbReference>
<dbReference type="Gene3D" id="1.10.630.10">
    <property type="entry name" value="Cytochrome P450"/>
    <property type="match status" value="1"/>
</dbReference>
<dbReference type="Pfam" id="PF00067">
    <property type="entry name" value="p450"/>
    <property type="match status" value="1"/>
</dbReference>
<dbReference type="FunFam" id="1.10.630.10:FF:000018">
    <property type="entry name" value="Cytochrome P450 monooxygenase"/>
    <property type="match status" value="1"/>
</dbReference>
<dbReference type="STRING" id="418495.SAMN05216215_1010164"/>
<dbReference type="InterPro" id="IPR001128">
    <property type="entry name" value="Cyt_P450"/>
</dbReference>
<dbReference type="InterPro" id="IPR002397">
    <property type="entry name" value="Cyt_P450_B"/>
</dbReference>
<dbReference type="GO" id="GO:0005506">
    <property type="term" value="F:iron ion binding"/>
    <property type="evidence" value="ECO:0007669"/>
    <property type="project" value="InterPro"/>
</dbReference>
<evidence type="ECO:0000256" key="8">
    <source>
        <dbReference type="ARBA" id="ARBA00023033"/>
    </source>
</evidence>
<keyword evidence="7 9" id="KW-0408">Iron</keyword>
<protein>
    <recommendedName>
        <fullName evidence="12">Cytochrome P450</fullName>
    </recommendedName>
</protein>
<dbReference type="EMBL" id="FNOK01000010">
    <property type="protein sequence ID" value="SDX40245.1"/>
    <property type="molecule type" value="Genomic_DNA"/>
</dbReference>
<keyword evidence="6 9" id="KW-0560">Oxidoreductase</keyword>
<evidence type="ECO:0000313" key="10">
    <source>
        <dbReference type="EMBL" id="SDX40245.1"/>
    </source>
</evidence>
<sequence>MSDATDAVRVPPSLFSLFSPEWENNPYGLYRAMRERGPVHWDEWMRTWIVLGYDEIAELSKDDRLSGARIDAFYEQLPATARTGLAPLKNALSGMMLFNEPPRHTKLRQLIRPGLTPRFIREIRPVIEELVDSLLDRAIEQGRMDVIHDFSEPLTRDVIRRLAGVPEHGAHLLAGWQGLLHEFFTQSRKEVPRLNALRRLFDEGAHGRRTGTGTDLFSKMIAGQLQRDNYGEDEIFANFLLLIDAGQATTTHLIGNAVLALIENEDQQQLLRDKPELAANAAHEFLRYDSSVQFTSRVALADIEIGGHRIERDQSVALVLGAGNRDPQHYADPDRLDVTRKANDHLSFGHGIHYCLGASLAVAEIEIAIARLLSRAADLRLAEPNPPWLESVNFRFLQRLPIHFTPIR</sequence>
<dbReference type="AlphaFoldDB" id="A0A1H3BEN1"/>
<dbReference type="InterPro" id="IPR036396">
    <property type="entry name" value="Cyt_P450_sf"/>
</dbReference>